<reference evidence="2" key="2">
    <citation type="submission" date="2021-04" db="EMBL/GenBank/DDBJ databases">
        <authorList>
            <person name="Gilroy R."/>
        </authorList>
    </citation>
    <scope>NUCLEOTIDE SEQUENCE</scope>
    <source>
        <strain evidence="2">G3-2149</strain>
    </source>
</reference>
<dbReference type="AlphaFoldDB" id="A0A9E2L6J2"/>
<evidence type="ECO:0000313" key="2">
    <source>
        <dbReference type="EMBL" id="MBU3853636.1"/>
    </source>
</evidence>
<protein>
    <submittedName>
        <fullName evidence="2">T9SS type A sorting domain-containing protein</fullName>
    </submittedName>
</protein>
<dbReference type="InterPro" id="IPR026444">
    <property type="entry name" value="Secre_tail"/>
</dbReference>
<dbReference type="Proteomes" id="UP000823865">
    <property type="component" value="Unassembled WGS sequence"/>
</dbReference>
<evidence type="ECO:0000313" key="3">
    <source>
        <dbReference type="Proteomes" id="UP000823865"/>
    </source>
</evidence>
<organism evidence="2 3">
    <name type="scientific">Candidatus Paraprevotella stercoravium</name>
    <dbReference type="NCBI Taxonomy" id="2838725"/>
    <lineage>
        <taxon>Bacteria</taxon>
        <taxon>Pseudomonadati</taxon>
        <taxon>Bacteroidota</taxon>
        <taxon>Bacteroidia</taxon>
        <taxon>Bacteroidales</taxon>
        <taxon>Prevotellaceae</taxon>
        <taxon>Paraprevotella</taxon>
    </lineage>
</organism>
<gene>
    <name evidence="2" type="ORF">H9789_07455</name>
</gene>
<proteinExistence type="predicted"/>
<name>A0A9E2L6J2_9BACT</name>
<accession>A0A9E2L6J2</accession>
<feature type="signal peptide" evidence="1">
    <location>
        <begin position="1"/>
        <end position="22"/>
    </location>
</feature>
<dbReference type="EMBL" id="JAHLFU010000159">
    <property type="protein sequence ID" value="MBU3853636.1"/>
    <property type="molecule type" value="Genomic_DNA"/>
</dbReference>
<comment type="caution">
    <text evidence="2">The sequence shown here is derived from an EMBL/GenBank/DDBJ whole genome shotgun (WGS) entry which is preliminary data.</text>
</comment>
<feature type="chain" id="PRO_5038868960" evidence="1">
    <location>
        <begin position="23"/>
        <end position="159"/>
    </location>
</feature>
<reference evidence="2" key="1">
    <citation type="journal article" date="2021" name="PeerJ">
        <title>Extensive microbial diversity within the chicken gut microbiome revealed by metagenomics and culture.</title>
        <authorList>
            <person name="Gilroy R."/>
            <person name="Ravi A."/>
            <person name="Getino M."/>
            <person name="Pursley I."/>
            <person name="Horton D.L."/>
            <person name="Alikhan N.F."/>
            <person name="Baker D."/>
            <person name="Gharbi K."/>
            <person name="Hall N."/>
            <person name="Watson M."/>
            <person name="Adriaenssens E.M."/>
            <person name="Foster-Nyarko E."/>
            <person name="Jarju S."/>
            <person name="Secka A."/>
            <person name="Antonio M."/>
            <person name="Oren A."/>
            <person name="Chaudhuri R.R."/>
            <person name="La Ragione R."/>
            <person name="Hildebrand F."/>
            <person name="Pallen M.J."/>
        </authorList>
    </citation>
    <scope>NUCLEOTIDE SEQUENCE</scope>
    <source>
        <strain evidence="2">G3-2149</strain>
    </source>
</reference>
<keyword evidence="1" id="KW-0732">Signal</keyword>
<dbReference type="NCBIfam" id="TIGR04183">
    <property type="entry name" value="Por_Secre_tail"/>
    <property type="match status" value="1"/>
</dbReference>
<sequence length="159" mass="17519">MKKSWWGILPVIALLTPQWSYADETEYMVFLSSSGERQVPVSDLKKVVFQGGEMIVEKKDNTSERFALGDMNKMFFQMQTTGIEKPVGTAGRLIWNAQTGEIRLPAVSSGAWATVYSLSGMVVCKERMAAAGGTLSLNHLPKGVYVVHYAGMTLKIVKP</sequence>
<evidence type="ECO:0000256" key="1">
    <source>
        <dbReference type="SAM" id="SignalP"/>
    </source>
</evidence>